<keyword evidence="7" id="KW-0255">Endonuclease</keyword>
<dbReference type="InterPro" id="IPR040980">
    <property type="entry name" value="SWI2_SNF2"/>
</dbReference>
<sequence>MSQSQQIKNIGKSQYSEGELIEKDALRLLEEELNWTVIKDNRNNKAYRWNNKTPILSEILCDSLKRLNPWINDEHTREVISILEKDIFSNFDIRINRDKYYLIRDGVDVSLKEIGNNKKKKINLIDFNNPENNTFTAVSQLKIKGYYSEDIGIPDVLGFINGIPLLFIEFKANHIDPKEGYDENYQDYLEKIPQIFAFNAFLVFSNGDKTKIGAVGSNWDYFSNWKRLKEEDEGNTDISIFLRGVCDKKNFLDLFQNFIIFKKTEKGLIKIVARNHQFLGVNLAFQSYEKRKEKEGKLGTFWHTQGSGKSLSMLFFAEKIKRKCGGNPIFIILCDRKDLESQIYETFSQIGVLDSNRDCKVESKEDLREKLKAKHSYVFSLIHKFHNASLTPIEEDREIIIIVDEAHRTQYGSMSVSMYKFLPKASRIGFTGTPLLSREEITARYFGGYISTYDFLKAIEDGVTVPLLFENRACKIKNIVNPEINAEFYREFGDSKLPSDWNHKKQLWMREDRLKNNAKDFVSYYSGAERMFMGKVMYVCLNKVACVLMKNYVQEYWKEEIERLKKLKQSLSSGSNSEEKDEEMQSIEKKIIEMEKTEMEIVFSEGKLDEEQIYEYDTDIEISKNISEREASKRFKNRNGDPDGNLKIVFVCAMWMTGFDVPCLSFLVLDKPLKAHTLMQAIARPNRVDIEKDRGFILDYLNCLPALRDALKHWGSVHGKSFFEIKDASEMIKDIKELVLNIEMFLQSKYVSLALLISSSPEKKRIMLREIKEKLLFDWTREKINEKCEKLFHELKYVVKTDLLLDIYEKADAIRAIHRTLNAGNENKKDTWQSTLTRLLRKYIRSDINRENLLKVINEQDIKEVSKLVTNSKKIKQITFEDLKNDLYIKIQKNWEDNPTTINFFKEYNEMIEKWNEDIDQQEQIFEDLVNLGKRVEEETIRFKREGFLNVQELVIYDICKTKYNGDLQKLKIFSVEFLTIMKHYLKNTFEPFNKDTTISEIKYRIKKIIFQKFPITLNWEDIQKIRDELYEYLKKIFFAEWISEK</sequence>
<dbReference type="PATRIC" id="fig|1403316.3.peg.113"/>
<keyword evidence="4" id="KW-0540">Nuclease</keyword>
<keyword evidence="15" id="KW-1185">Reference proteome</keyword>
<comment type="function">
    <text evidence="11">Subunit R is required for both nuclease and ATPase activities, but not for modification.</text>
</comment>
<dbReference type="PROSITE" id="PS51192">
    <property type="entry name" value="HELICASE_ATP_BIND_1"/>
    <property type="match status" value="1"/>
</dbReference>
<comment type="subunit">
    <text evidence="3 11">The type I restriction/modification system is composed of three polypeptides R, M and S.</text>
</comment>
<evidence type="ECO:0000256" key="9">
    <source>
        <dbReference type="ARBA" id="ARBA00022840"/>
    </source>
</evidence>
<evidence type="ECO:0000256" key="2">
    <source>
        <dbReference type="ARBA" id="ARBA00008598"/>
    </source>
</evidence>
<dbReference type="GO" id="GO:0009307">
    <property type="term" value="P:DNA restriction-modification system"/>
    <property type="evidence" value="ECO:0007669"/>
    <property type="project" value="UniProtKB-KW"/>
</dbReference>
<gene>
    <name evidence="14" type="ORF">PRV_00685</name>
</gene>
<comment type="similarity">
    <text evidence="2 11">Belongs to the HsdR family.</text>
</comment>
<dbReference type="PANTHER" id="PTHR30195:SF15">
    <property type="entry name" value="TYPE I RESTRICTION ENZYME HINDI ENDONUCLEASE SUBUNIT"/>
    <property type="match status" value="1"/>
</dbReference>
<keyword evidence="9 11" id="KW-0067">ATP-binding</keyword>
<dbReference type="InterPro" id="IPR007409">
    <property type="entry name" value="Restrct_endonuc_type1_HsdR_N"/>
</dbReference>
<dbReference type="STRING" id="1403316.PRV_00685"/>
<dbReference type="SUPFAM" id="SSF52540">
    <property type="entry name" value="P-loop containing nucleoside triphosphate hydrolases"/>
    <property type="match status" value="2"/>
</dbReference>
<dbReference type="HOGENOM" id="CLU_005762_1_1_14"/>
<evidence type="ECO:0000313" key="15">
    <source>
        <dbReference type="Proteomes" id="UP000017119"/>
    </source>
</evidence>
<dbReference type="InterPro" id="IPR027417">
    <property type="entry name" value="P-loop_NTPase"/>
</dbReference>
<dbReference type="InterPro" id="IPR051268">
    <property type="entry name" value="Type-I_R_enzyme_R_subunit"/>
</dbReference>
<evidence type="ECO:0000256" key="4">
    <source>
        <dbReference type="ARBA" id="ARBA00022722"/>
    </source>
</evidence>
<comment type="catalytic activity">
    <reaction evidence="1 11">
        <text>Endonucleolytic cleavage of DNA to give random double-stranded fragments with terminal 5'-phosphates, ATP is simultaneously hydrolyzed.</text>
        <dbReference type="EC" id="3.1.21.3"/>
    </reaction>
</comment>
<dbReference type="Gene3D" id="3.40.50.300">
    <property type="entry name" value="P-loop containing nucleotide triphosphate hydrolases"/>
    <property type="match status" value="2"/>
</dbReference>
<dbReference type="SMART" id="SM00487">
    <property type="entry name" value="DEXDc"/>
    <property type="match status" value="1"/>
</dbReference>
<evidence type="ECO:0000256" key="11">
    <source>
        <dbReference type="RuleBase" id="RU364115"/>
    </source>
</evidence>
<dbReference type="KEGG" id="mpv:PRV_00685"/>
<dbReference type="Pfam" id="PF22679">
    <property type="entry name" value="T1R_D3-like"/>
    <property type="match status" value="1"/>
</dbReference>
<evidence type="ECO:0000256" key="8">
    <source>
        <dbReference type="ARBA" id="ARBA00022801"/>
    </source>
</evidence>
<evidence type="ECO:0000256" key="7">
    <source>
        <dbReference type="ARBA" id="ARBA00022759"/>
    </source>
</evidence>
<dbReference type="REBASE" id="72006">
    <property type="entry name" value="R1.MpaIndORF665P"/>
</dbReference>
<dbReference type="NCBIfam" id="TIGR00348">
    <property type="entry name" value="hsdR"/>
    <property type="match status" value="1"/>
</dbReference>
<evidence type="ECO:0000256" key="6">
    <source>
        <dbReference type="ARBA" id="ARBA00022747"/>
    </source>
</evidence>
<evidence type="ECO:0000256" key="5">
    <source>
        <dbReference type="ARBA" id="ARBA00022741"/>
    </source>
</evidence>
<dbReference type="RefSeq" id="WP_022769045.1">
    <property type="nucleotide sequence ID" value="NC_022575.1"/>
</dbReference>
<evidence type="ECO:0000256" key="1">
    <source>
        <dbReference type="ARBA" id="ARBA00000851"/>
    </source>
</evidence>
<name>U5NFB4_9MOLU</name>
<evidence type="ECO:0000313" key="14">
    <source>
        <dbReference type="EMBL" id="AGX88903.1"/>
    </source>
</evidence>
<dbReference type="InterPro" id="IPR004473">
    <property type="entry name" value="Restrct_endonuc_typeI_HsdR"/>
</dbReference>
<keyword evidence="12" id="KW-0175">Coiled coil</keyword>
<dbReference type="PANTHER" id="PTHR30195">
    <property type="entry name" value="TYPE I SITE-SPECIFIC DEOXYRIBONUCLEASE PROTEIN SUBUNIT M AND R"/>
    <property type="match status" value="1"/>
</dbReference>
<dbReference type="GO" id="GO:0009035">
    <property type="term" value="F:type I site-specific deoxyribonuclease activity"/>
    <property type="evidence" value="ECO:0007669"/>
    <property type="project" value="UniProtKB-EC"/>
</dbReference>
<keyword evidence="5 11" id="KW-0547">Nucleotide-binding</keyword>
<feature type="coiled-coil region" evidence="12">
    <location>
        <begin position="905"/>
        <end position="932"/>
    </location>
</feature>
<dbReference type="InterPro" id="IPR014001">
    <property type="entry name" value="Helicase_ATP-bd"/>
</dbReference>
<dbReference type="OrthoDB" id="9758243at2"/>
<dbReference type="EMBL" id="CP006771">
    <property type="protein sequence ID" value="AGX88903.1"/>
    <property type="molecule type" value="Genomic_DNA"/>
</dbReference>
<dbReference type="GO" id="GO:0005524">
    <property type="term" value="F:ATP binding"/>
    <property type="evidence" value="ECO:0007669"/>
    <property type="project" value="UniProtKB-KW"/>
</dbReference>
<keyword evidence="8 11" id="KW-0378">Hydrolase</keyword>
<organism evidence="14 15">
    <name type="scientific">Mycoplasma parvum str. Indiana</name>
    <dbReference type="NCBI Taxonomy" id="1403316"/>
    <lineage>
        <taxon>Bacteria</taxon>
        <taxon>Bacillati</taxon>
        <taxon>Mycoplasmatota</taxon>
        <taxon>Mollicutes</taxon>
        <taxon>Mycoplasmataceae</taxon>
        <taxon>Mycoplasma</taxon>
    </lineage>
</organism>
<evidence type="ECO:0000256" key="10">
    <source>
        <dbReference type="ARBA" id="ARBA00023125"/>
    </source>
</evidence>
<feature type="domain" description="Helicase ATP-binding" evidence="13">
    <location>
        <begin position="290"/>
        <end position="452"/>
    </location>
</feature>
<dbReference type="GO" id="GO:0003677">
    <property type="term" value="F:DNA binding"/>
    <property type="evidence" value="ECO:0007669"/>
    <property type="project" value="UniProtKB-KW"/>
</dbReference>
<dbReference type="AlphaFoldDB" id="U5NFB4"/>
<dbReference type="EC" id="3.1.21.3" evidence="11"/>
<dbReference type="CDD" id="cd22332">
    <property type="entry name" value="HsdR_N"/>
    <property type="match status" value="1"/>
</dbReference>
<reference evidence="14 15" key="1">
    <citation type="journal article" date="2013" name="Genome Announc.">
        <title>Genome Sequence of Mycoplasma parvum (Formerly Eperythrozoon parvum), a Diminutive Hemoplasma of the Pig.</title>
        <authorList>
            <person name="do Nascimento N.C."/>
            <person name="Dos Santos A.P."/>
            <person name="Chu Y."/>
            <person name="Guimaraes A.M."/>
            <person name="Pagliaro A."/>
            <person name="Messick J.B."/>
        </authorList>
    </citation>
    <scope>NUCLEOTIDE SEQUENCE [LARGE SCALE GENOMIC DNA]</scope>
    <source>
        <strain evidence="14 15">Indiana</strain>
    </source>
</reference>
<evidence type="ECO:0000256" key="3">
    <source>
        <dbReference type="ARBA" id="ARBA00011296"/>
    </source>
</evidence>
<dbReference type="Pfam" id="PF18766">
    <property type="entry name" value="SWI2_SNF2"/>
    <property type="match status" value="1"/>
</dbReference>
<dbReference type="Pfam" id="PF04313">
    <property type="entry name" value="HSDR_N"/>
    <property type="match status" value="1"/>
</dbReference>
<keyword evidence="10 11" id="KW-0238">DNA-binding</keyword>
<evidence type="ECO:0000256" key="12">
    <source>
        <dbReference type="SAM" id="Coils"/>
    </source>
</evidence>
<keyword evidence="6 11" id="KW-0680">Restriction system</keyword>
<dbReference type="InterPro" id="IPR055180">
    <property type="entry name" value="HsdR_RecA-like_helicase_dom_2"/>
</dbReference>
<accession>U5NFB4</accession>
<dbReference type="Proteomes" id="UP000017119">
    <property type="component" value="Chromosome"/>
</dbReference>
<evidence type="ECO:0000259" key="13">
    <source>
        <dbReference type="PROSITE" id="PS51192"/>
    </source>
</evidence>
<protein>
    <recommendedName>
        <fullName evidence="11">Type I restriction enzyme endonuclease subunit</fullName>
        <shortName evidence="11">R protein</shortName>
        <ecNumber evidence="11">3.1.21.3</ecNumber>
    </recommendedName>
</protein>
<dbReference type="Gene3D" id="3.90.1570.50">
    <property type="match status" value="1"/>
</dbReference>
<proteinExistence type="inferred from homology"/>